<organism evidence="1">
    <name type="scientific">Anguilla anguilla</name>
    <name type="common">European freshwater eel</name>
    <name type="synonym">Muraena anguilla</name>
    <dbReference type="NCBI Taxonomy" id="7936"/>
    <lineage>
        <taxon>Eukaryota</taxon>
        <taxon>Metazoa</taxon>
        <taxon>Chordata</taxon>
        <taxon>Craniata</taxon>
        <taxon>Vertebrata</taxon>
        <taxon>Euteleostomi</taxon>
        <taxon>Actinopterygii</taxon>
        <taxon>Neopterygii</taxon>
        <taxon>Teleostei</taxon>
        <taxon>Anguilliformes</taxon>
        <taxon>Anguillidae</taxon>
        <taxon>Anguilla</taxon>
    </lineage>
</organism>
<dbReference type="AlphaFoldDB" id="A0A0E9RK99"/>
<accession>A0A0E9RK99</accession>
<reference evidence="1" key="2">
    <citation type="journal article" date="2015" name="Fish Shellfish Immunol.">
        <title>Early steps in the European eel (Anguilla anguilla)-Vibrio vulnificus interaction in the gills: Role of the RtxA13 toxin.</title>
        <authorList>
            <person name="Callol A."/>
            <person name="Pajuelo D."/>
            <person name="Ebbesson L."/>
            <person name="Teles M."/>
            <person name="MacKenzie S."/>
            <person name="Amaro C."/>
        </authorList>
    </citation>
    <scope>NUCLEOTIDE SEQUENCE</scope>
</reference>
<proteinExistence type="predicted"/>
<protein>
    <submittedName>
        <fullName evidence="1">Uncharacterized protein</fullName>
    </submittedName>
</protein>
<sequence length="36" mass="3942">MSGTPSGTSGSYNTPYTLHCQLQSILHVLRMLDADF</sequence>
<dbReference type="EMBL" id="GBXM01079707">
    <property type="protein sequence ID" value="JAH28870.1"/>
    <property type="molecule type" value="Transcribed_RNA"/>
</dbReference>
<evidence type="ECO:0000313" key="1">
    <source>
        <dbReference type="EMBL" id="JAH28870.1"/>
    </source>
</evidence>
<reference evidence="1" key="1">
    <citation type="submission" date="2014-11" db="EMBL/GenBank/DDBJ databases">
        <authorList>
            <person name="Amaro Gonzalez C."/>
        </authorList>
    </citation>
    <scope>NUCLEOTIDE SEQUENCE</scope>
</reference>
<name>A0A0E9RK99_ANGAN</name>